<feature type="domain" description="Janus kinase and microtubule-interacting protein C-terminal" evidence="5">
    <location>
        <begin position="401"/>
        <end position="597"/>
    </location>
</feature>
<comment type="similarity">
    <text evidence="1">Belongs to the JAKMIP family.</text>
</comment>
<feature type="coiled-coil region" evidence="3">
    <location>
        <begin position="286"/>
        <end position="402"/>
    </location>
</feature>
<gene>
    <name evidence="6" type="primary">LOC110515988</name>
</gene>
<evidence type="ECO:0000256" key="1">
    <source>
        <dbReference type="ARBA" id="ARBA00005239"/>
    </source>
</evidence>
<dbReference type="PANTHER" id="PTHR18935">
    <property type="entry name" value="GOLGIN SUBFAMILY A MEMBER 4-LIKE ISOFORM X1"/>
    <property type="match status" value="1"/>
</dbReference>
<feature type="compositionally biased region" description="Basic and acidic residues" evidence="4">
    <location>
        <begin position="49"/>
        <end position="66"/>
    </location>
</feature>
<dbReference type="Ensembl" id="ENSOMYT00000146753.1">
    <property type="protein sequence ID" value="ENSOMYP00000126426.1"/>
    <property type="gene ID" value="ENSOMYG00000063132.1"/>
</dbReference>
<reference evidence="6" key="1">
    <citation type="submission" date="2020-07" db="EMBL/GenBank/DDBJ databases">
        <title>A long reads based de novo assembly of the rainbow trout Arlee double haploid line genome.</title>
        <authorList>
            <person name="Gao G."/>
            <person name="Palti Y."/>
        </authorList>
    </citation>
    <scope>NUCLEOTIDE SEQUENCE [LARGE SCALE GENOMIC DNA]</scope>
</reference>
<feature type="region of interest" description="Disordered" evidence="4">
    <location>
        <begin position="49"/>
        <end position="68"/>
    </location>
</feature>
<dbReference type="Pfam" id="PF16034">
    <property type="entry name" value="JAKMIP_CC3"/>
    <property type="match status" value="1"/>
</dbReference>
<evidence type="ECO:0000259" key="5">
    <source>
        <dbReference type="Pfam" id="PF16034"/>
    </source>
</evidence>
<feature type="region of interest" description="Disordered" evidence="4">
    <location>
        <begin position="441"/>
        <end position="460"/>
    </location>
</feature>
<keyword evidence="2 3" id="KW-0175">Coiled coil</keyword>
<sequence length="842" mass="96658">MSKKWPGGAGGRGKMERADTLAALQAANEDLRAKLTDIQIELQQEKSKVSKLEREKSHEVRHEQHKSTVVVTELKAKLHEEKTKELQGLRETLLRTHELELMRVIKIKDGEIQRLQALVNALRDGSTDKVKTALFAEAREEARRGFEGERSRLQQEIYELKGMKRQMEEALNLAVQADKTKAAEIRSVYHVHQEEITRIKRECEREIRRLMDEIKVKDRACCVLGKELGVQAGHTQRLQLQKEAVDEQLAQIRSREAGAGGHLHSPKRDAPYPSGAGDTSESLKDARRFQLKIAELSAVIRKLEDRNALLSEERNELLKRLREAESQFMPLLDKNKRLSRKNEELAHAFRRMENKLRFITEENMEMREKVATKRRPSSLNDLDQSQEEREIEFLRLQVLEQQNIIDDLRQGSIGRKKAIRPCKPVVETFFGYDEEASIDSDGSSISFHTDRTPCTPDDDLEEGMIREETEMRFHQLTMEYQALQRAYALLQEQVGGTFDAEKEVKTREQLQAELILYQTRIQDLECVLSQQGQDMKWIEEKQALYQRNQELIEKIKHMETEESRLKNEFQDARDQNELLEFRILELEERERRSPGINFHDIHFCEGISPLQVYCEAEGVTVIGVGWDDQVVCVVCYLQHVFSKQKGYLDEELDYRKQSMAQAHKRILELEAMLFDTLQQDAGAKMSEMLSDDERETLRRAVEQWKRGVMMELRERDSQILRERMDMLQHSQQVRGWSCITPTGLKEVRERTITCGSYYPGDSSSLATLQSIPQGDSSSSATLQSIPQGDSSSSATLQHIPLGDSPSSATLQSIPQGDSSSLATLQHIPLGDSPSLATLQSIP</sequence>
<dbReference type="GO" id="GO:0008017">
    <property type="term" value="F:microtubule binding"/>
    <property type="evidence" value="ECO:0007669"/>
    <property type="project" value="InterPro"/>
</dbReference>
<feature type="coiled-coil region" evidence="3">
    <location>
        <begin position="466"/>
        <end position="589"/>
    </location>
</feature>
<dbReference type="AlphaFoldDB" id="A0A8K9X0P8"/>
<evidence type="ECO:0000256" key="3">
    <source>
        <dbReference type="SAM" id="Coils"/>
    </source>
</evidence>
<feature type="compositionally biased region" description="Polar residues" evidence="4">
    <location>
        <begin position="770"/>
        <end position="796"/>
    </location>
</feature>
<dbReference type="PANTHER" id="PTHR18935:SF9">
    <property type="entry name" value="JANUS KINASE AND MICROTUBULE-INTERACTING PROTEIN 3"/>
    <property type="match status" value="1"/>
</dbReference>
<reference evidence="6" key="2">
    <citation type="submission" date="2025-08" db="UniProtKB">
        <authorList>
            <consortium name="Ensembl"/>
        </authorList>
    </citation>
    <scope>IDENTIFICATION</scope>
</reference>
<evidence type="ECO:0000313" key="7">
    <source>
        <dbReference type="Proteomes" id="UP000694395"/>
    </source>
</evidence>
<accession>A0A8K9X0P8</accession>
<feature type="compositionally biased region" description="Polar residues" evidence="4">
    <location>
        <begin position="804"/>
        <end position="816"/>
    </location>
</feature>
<dbReference type="InterPro" id="IPR031994">
    <property type="entry name" value="JAKMIP_C"/>
</dbReference>
<name>A0A8K9X0P8_ONCMY</name>
<feature type="region of interest" description="Disordered" evidence="4">
    <location>
        <begin position="257"/>
        <end position="281"/>
    </location>
</feature>
<reference evidence="6" key="3">
    <citation type="submission" date="2025-09" db="UniProtKB">
        <authorList>
            <consortium name="Ensembl"/>
        </authorList>
    </citation>
    <scope>IDENTIFICATION</scope>
</reference>
<feature type="region of interest" description="Disordered" evidence="4">
    <location>
        <begin position="770"/>
        <end position="816"/>
    </location>
</feature>
<evidence type="ECO:0000256" key="4">
    <source>
        <dbReference type="SAM" id="MobiDB-lite"/>
    </source>
</evidence>
<evidence type="ECO:0000256" key="2">
    <source>
        <dbReference type="ARBA" id="ARBA00023054"/>
    </source>
</evidence>
<dbReference type="Proteomes" id="UP000694395">
    <property type="component" value="Chromosome 23"/>
</dbReference>
<protein>
    <submittedName>
        <fullName evidence="6">Janus kinase and microtubule interacting protein 3</fullName>
    </submittedName>
</protein>
<dbReference type="GeneTree" id="ENSGT00940000153713"/>
<dbReference type="InterPro" id="IPR024836">
    <property type="entry name" value="JAKMIP"/>
</dbReference>
<evidence type="ECO:0000313" key="6">
    <source>
        <dbReference type="Ensembl" id="ENSOMYP00000126426.1"/>
    </source>
</evidence>
<dbReference type="GO" id="GO:0019900">
    <property type="term" value="F:kinase binding"/>
    <property type="evidence" value="ECO:0007669"/>
    <property type="project" value="InterPro"/>
</dbReference>
<feature type="coiled-coil region" evidence="3">
    <location>
        <begin position="150"/>
        <end position="255"/>
    </location>
</feature>
<proteinExistence type="inferred from homology"/>
<keyword evidence="7" id="KW-1185">Reference proteome</keyword>
<organism evidence="6 7">
    <name type="scientific">Oncorhynchus mykiss</name>
    <name type="common">Rainbow trout</name>
    <name type="synonym">Salmo gairdneri</name>
    <dbReference type="NCBI Taxonomy" id="8022"/>
    <lineage>
        <taxon>Eukaryota</taxon>
        <taxon>Metazoa</taxon>
        <taxon>Chordata</taxon>
        <taxon>Craniata</taxon>
        <taxon>Vertebrata</taxon>
        <taxon>Euteleostomi</taxon>
        <taxon>Actinopterygii</taxon>
        <taxon>Neopterygii</taxon>
        <taxon>Teleostei</taxon>
        <taxon>Protacanthopterygii</taxon>
        <taxon>Salmoniformes</taxon>
        <taxon>Salmonidae</taxon>
        <taxon>Salmoninae</taxon>
        <taxon>Oncorhynchus</taxon>
    </lineage>
</organism>